<comment type="caution">
    <text evidence="4">The sequence shown here is derived from an EMBL/GenBank/DDBJ whole genome shotgun (WGS) entry which is preliminary data.</text>
</comment>
<dbReference type="PROSITE" id="PS50003">
    <property type="entry name" value="PH_DOMAIN"/>
    <property type="match status" value="1"/>
</dbReference>
<feature type="compositionally biased region" description="Basic residues" evidence="1">
    <location>
        <begin position="1"/>
        <end position="12"/>
    </location>
</feature>
<dbReference type="InterPro" id="IPR001251">
    <property type="entry name" value="CRAL-TRIO_dom"/>
</dbReference>
<dbReference type="Proteomes" id="UP001515480">
    <property type="component" value="Unassembled WGS sequence"/>
</dbReference>
<gene>
    <name evidence="4" type="ORF">AB1Y20_012237</name>
</gene>
<evidence type="ECO:0000313" key="5">
    <source>
        <dbReference type="Proteomes" id="UP001515480"/>
    </source>
</evidence>
<dbReference type="CDD" id="cd00170">
    <property type="entry name" value="SEC14"/>
    <property type="match status" value="1"/>
</dbReference>
<feature type="domain" description="PH" evidence="2">
    <location>
        <begin position="1036"/>
        <end position="1137"/>
    </location>
</feature>
<dbReference type="InterPro" id="IPR013897">
    <property type="entry name" value="Duc1"/>
</dbReference>
<feature type="compositionally biased region" description="Basic and acidic residues" evidence="1">
    <location>
        <begin position="1004"/>
        <end position="1016"/>
    </location>
</feature>
<feature type="region of interest" description="Disordered" evidence="1">
    <location>
        <begin position="680"/>
        <end position="761"/>
    </location>
</feature>
<dbReference type="EMBL" id="JBGBPQ010000021">
    <property type="protein sequence ID" value="KAL1503769.1"/>
    <property type="molecule type" value="Genomic_DNA"/>
</dbReference>
<evidence type="ECO:0000259" key="2">
    <source>
        <dbReference type="PROSITE" id="PS50003"/>
    </source>
</evidence>
<dbReference type="InterPro" id="IPR036865">
    <property type="entry name" value="CRAL-TRIO_dom_sf"/>
</dbReference>
<dbReference type="SMART" id="SM00516">
    <property type="entry name" value="SEC14"/>
    <property type="match status" value="1"/>
</dbReference>
<protein>
    <recommendedName>
        <fullName evidence="6">CRAL-TRIO domain-containing protein</fullName>
    </recommendedName>
</protein>
<dbReference type="InterPro" id="IPR006869">
    <property type="entry name" value="DUF547"/>
</dbReference>
<dbReference type="CDD" id="cd00821">
    <property type="entry name" value="PH"/>
    <property type="match status" value="1"/>
</dbReference>
<dbReference type="Pfam" id="PF04784">
    <property type="entry name" value="DUF547"/>
    <property type="match status" value="1"/>
</dbReference>
<dbReference type="PROSITE" id="PS50191">
    <property type="entry name" value="CRAL_TRIO"/>
    <property type="match status" value="1"/>
</dbReference>
<feature type="compositionally biased region" description="Acidic residues" evidence="1">
    <location>
        <begin position="685"/>
        <end position="701"/>
    </location>
</feature>
<proteinExistence type="predicted"/>
<dbReference type="PANTHER" id="PTHR46361">
    <property type="entry name" value="ELECTRON CARRIER/ PROTEIN DISULFIDE OXIDOREDUCTASE"/>
    <property type="match status" value="1"/>
</dbReference>
<accession>A0AB34IQN8</accession>
<dbReference type="SMART" id="SM00233">
    <property type="entry name" value="PH"/>
    <property type="match status" value="1"/>
</dbReference>
<feature type="domain" description="CRAL-TRIO" evidence="3">
    <location>
        <begin position="156"/>
        <end position="332"/>
    </location>
</feature>
<dbReference type="Pfam" id="PF08588">
    <property type="entry name" value="Duc1"/>
    <property type="match status" value="1"/>
</dbReference>
<evidence type="ECO:0000259" key="3">
    <source>
        <dbReference type="PROSITE" id="PS50191"/>
    </source>
</evidence>
<evidence type="ECO:0000256" key="1">
    <source>
        <dbReference type="SAM" id="MobiDB-lite"/>
    </source>
</evidence>
<reference evidence="4 5" key="1">
    <citation type="journal article" date="2024" name="Science">
        <title>Giant polyketide synthase enzymes in the biosynthesis of giant marine polyether toxins.</title>
        <authorList>
            <person name="Fallon T.R."/>
            <person name="Shende V.V."/>
            <person name="Wierzbicki I.H."/>
            <person name="Pendleton A.L."/>
            <person name="Watervoot N.F."/>
            <person name="Auber R.P."/>
            <person name="Gonzalez D.J."/>
            <person name="Wisecaver J.H."/>
            <person name="Moore B.S."/>
        </authorList>
    </citation>
    <scope>NUCLEOTIDE SEQUENCE [LARGE SCALE GENOMIC DNA]</scope>
    <source>
        <strain evidence="4 5">12B1</strain>
    </source>
</reference>
<dbReference type="PANTHER" id="PTHR46361:SF3">
    <property type="entry name" value="ELECTRON CARRIER_ PROTEIN DISULFIDE OXIDOREDUCTASE"/>
    <property type="match status" value="1"/>
</dbReference>
<dbReference type="InterPro" id="IPR001849">
    <property type="entry name" value="PH_domain"/>
</dbReference>
<organism evidence="4 5">
    <name type="scientific">Prymnesium parvum</name>
    <name type="common">Toxic golden alga</name>
    <dbReference type="NCBI Taxonomy" id="97485"/>
    <lineage>
        <taxon>Eukaryota</taxon>
        <taxon>Haptista</taxon>
        <taxon>Haptophyta</taxon>
        <taxon>Prymnesiophyceae</taxon>
        <taxon>Prymnesiales</taxon>
        <taxon>Prymnesiaceae</taxon>
        <taxon>Prymnesium</taxon>
    </lineage>
</organism>
<feature type="compositionally biased region" description="Acidic residues" evidence="1">
    <location>
        <begin position="709"/>
        <end position="720"/>
    </location>
</feature>
<dbReference type="SUPFAM" id="SSF50729">
    <property type="entry name" value="PH domain-like"/>
    <property type="match status" value="1"/>
</dbReference>
<name>A0AB34IQN8_PRYPA</name>
<feature type="region of interest" description="Disordered" evidence="1">
    <location>
        <begin position="1"/>
        <end position="43"/>
    </location>
</feature>
<feature type="compositionally biased region" description="Low complexity" evidence="1">
    <location>
        <begin position="741"/>
        <end position="751"/>
    </location>
</feature>
<dbReference type="Gene3D" id="3.40.525.10">
    <property type="entry name" value="CRAL-TRIO lipid binding domain"/>
    <property type="match status" value="1"/>
</dbReference>
<keyword evidence="5" id="KW-1185">Reference proteome</keyword>
<dbReference type="SUPFAM" id="SSF52087">
    <property type="entry name" value="CRAL/TRIO domain"/>
    <property type="match status" value="1"/>
</dbReference>
<sequence>MFGKLFRKRKKRTEAERDDKALSSRTRRNLAGPTDAEGSLPPRLWANGDTITKVNSLPERHTSSGRSHRCCLPKNELCTPDWEPLSVAELRVHRELQESLGREALSVIPDEVIVCFLRSCAHNENWMSVASSRLSAIIEWRAKWRCSELLVSPPPERDLFEEMHKAGPVGRDADQRPVVFERLTSTSASPLHAKFDQHTIVQHLIYGLEAAQVLCRATSHSCCKRLYSVVWIVDAQGVGPEHLYMLSLAHQVATGYPEIVKGLYVINVPLLLRSAWTLFLRCLISPRFSAKVTLLGGQVEYDRVFADLGIVFDVSINDGLELSWSRTMARIAPGGVVPPTFVPFDETIMLMRADWFGQTRGRHAQTFSLKGPAHPAVKIEDAAVSQSTNPSSDGLSNSWDKRFPMLQVLQVEPVGGGIRGTFELNAREPVRIEGEEFVGSALILIKPPKPSDDPYYSERLFDGRERKLELQVQGQFKRVPSGVVCFGAEFAPTVQLGLVSRGLVKVLLSYMHKKLPGLHASFGSKDGAEVPHITMPLWSSADRLVVTPNGGTPPELGQPILETDQARHERYVNGIATLAPPGGWDTEKIYTFSFCTDYMDLPAWKLSGLPMMRDLDLGAFVGDTAIRLVVYSSSAGQSKHLRTENRYSISLSIRNRAMRRDEPAAEALWGDPVLKQKGAERAAFGEDEEEDEGEDEGEGEDATAGRVEEEGEDGEVEDESEKPPSLRVSPTRGQSKKLNAKKLAAQASLAPPSRPLPPANGTPNVDACELFWGDSLCPACIDIWLASTKSPAHHRQRRRRRLYVIKLDDGSSMLRTYHDIQKWLPPFSSSPPRWSSRLSSTERQRRVICWTLLCAARGPKGIKAANCDDTASASPMASPVSNACINSPVLLAEPLNEHIPTSPESVATAGGMEDESVGESSRFAGSSIDSAFSVESNYTDSITNLMPGFGSCTAAGGFGNTFSQPGSSHISSRSKRDAKSRSTASKGLGTPRACPAAFPARSPHAAELRRGNDEPGSRFLHSLSSSLSSSHLRDPSTLLEGSVARCASESHWLEEWAQLSETRLAFHGARVRSRREPPTLVIYLAELLSVEEVPSELAPLKEMQVIGISTVGRIYYFSAGDREQCARWMDSIIAQSSQIRAMNAYYSSIKGVHAVPPTPSQHDVEPDVESSDPSIAFMHNSSRWRCGKRRILNCRRMLLPVSADSQPHPCIIVENALRMSFAVTAALTEGSETNATLVPFLDATCLLRFCSLFTLSESEQLAYLLNLYHLMTQHAYLVLGPPASTQQWLTLYNLVAYQTADDVFSLAELEHCILRAGMSSPHNFPSKFSTPKSSFALALARRDWRLNFALNSGSVSIPSGVPIYLPHEIHEQLEHTAARFIRNTVQVQLLADRSGIIVVLPKVMLWYQRDFGRGTALDCVRAAVLYLPERQTKLLELALAVSPSGSDPLPLTITYSTYEFRCGVLKRVETSPNDSSQAEAVDC</sequence>
<dbReference type="InterPro" id="IPR011993">
    <property type="entry name" value="PH-like_dom_sf"/>
</dbReference>
<evidence type="ECO:0008006" key="6">
    <source>
        <dbReference type="Google" id="ProtNLM"/>
    </source>
</evidence>
<dbReference type="Pfam" id="PF00650">
    <property type="entry name" value="CRAL_TRIO"/>
    <property type="match status" value="1"/>
</dbReference>
<feature type="region of interest" description="Disordered" evidence="1">
    <location>
        <begin position="963"/>
        <end position="1020"/>
    </location>
</feature>
<dbReference type="Gene3D" id="2.30.29.30">
    <property type="entry name" value="Pleckstrin-homology domain (PH domain)/Phosphotyrosine-binding domain (PTB)"/>
    <property type="match status" value="1"/>
</dbReference>
<feature type="compositionally biased region" description="Basic and acidic residues" evidence="1">
    <location>
        <begin position="13"/>
        <end position="22"/>
    </location>
</feature>
<evidence type="ECO:0000313" key="4">
    <source>
        <dbReference type="EMBL" id="KAL1503769.1"/>
    </source>
</evidence>